<name>A0ABQ9XZU0_9EUKA</name>
<dbReference type="Proteomes" id="UP001281761">
    <property type="component" value="Unassembled WGS sequence"/>
</dbReference>
<keyword evidence="2" id="KW-1185">Reference proteome</keyword>
<evidence type="ECO:0000313" key="1">
    <source>
        <dbReference type="EMBL" id="KAK2956985.1"/>
    </source>
</evidence>
<protein>
    <submittedName>
        <fullName evidence="1">Uncharacterized protein</fullName>
    </submittedName>
</protein>
<gene>
    <name evidence="1" type="ORF">BLNAU_8060</name>
</gene>
<proteinExistence type="predicted"/>
<organism evidence="1 2">
    <name type="scientific">Blattamonas nauphoetae</name>
    <dbReference type="NCBI Taxonomy" id="2049346"/>
    <lineage>
        <taxon>Eukaryota</taxon>
        <taxon>Metamonada</taxon>
        <taxon>Preaxostyla</taxon>
        <taxon>Oxymonadida</taxon>
        <taxon>Blattamonas</taxon>
    </lineage>
</organism>
<sequence>MIAETGFFNNLLSLLKPHEIPFSDTTMEFHRHVTSIMLCVISFIAFFIKWNLKVGDITSSLQAFCPYLRHLVAHPAFFPWMKFDTILQQFEEITDSLVSHSSHPELVRIVDEMKNTLSEELASLIGLADQKETAKCLIFDKQDSTSPSVWVKGFECLLHHADEGRKFSDVELQSILIFLKRRPGYPRLVFADDGTFTIKVNNELVSSSTFHLRSLLELLTPTQPQHATIILAATHVVSKWINTIDRIKHFWIGWLSHFLKAVDPSHLPFTPQHLSLHAHLVDVMCDIISSFKKCERVAKFSEPTLTQSELKTCCLSFLNVSKKYLVHLSHTAFGNHPHNDFTIDDLLSEVMKFDLKTPTTEAFRRELKEEMISSALASPSPPFILTAELVCALSDCETMDVVDRIVGLLDRDCSLDDSTILRMCVFITRHNTRNLQLAFRNTGRTKEQYLHALESFLSLHIESFQHAPIRSLLSSRPDDHEPTLDEWDEADLETVPIVMRMRNQNQLSIDADSKDFGNLVLQFIIGSLQQARHCATRLTQTQLERLIAPSIDCLDEYFRQLFSPDTVDVTWMKPVKHICLVCDQPLVARAISKTGIFSRIVNGLTNSEKLLVSIEILVKPINDVTKGNVGRTTERMWRREGFPTIREEGLEDLAEFRLLMKPDEYYYEKIASRTRDIHLFFGVNIPSLLY</sequence>
<dbReference type="EMBL" id="JARBJD010000050">
    <property type="protein sequence ID" value="KAK2956985.1"/>
    <property type="molecule type" value="Genomic_DNA"/>
</dbReference>
<accession>A0ABQ9XZU0</accession>
<comment type="caution">
    <text evidence="1">The sequence shown here is derived from an EMBL/GenBank/DDBJ whole genome shotgun (WGS) entry which is preliminary data.</text>
</comment>
<evidence type="ECO:0000313" key="2">
    <source>
        <dbReference type="Proteomes" id="UP001281761"/>
    </source>
</evidence>
<reference evidence="1 2" key="1">
    <citation type="journal article" date="2022" name="bioRxiv">
        <title>Genomics of Preaxostyla Flagellates Illuminates Evolutionary Transitions and the Path Towards Mitochondrial Loss.</title>
        <authorList>
            <person name="Novak L.V.F."/>
            <person name="Treitli S.C."/>
            <person name="Pyrih J."/>
            <person name="Halakuc P."/>
            <person name="Pipaliya S.V."/>
            <person name="Vacek V."/>
            <person name="Brzon O."/>
            <person name="Soukal P."/>
            <person name="Eme L."/>
            <person name="Dacks J.B."/>
            <person name="Karnkowska A."/>
            <person name="Elias M."/>
            <person name="Hampl V."/>
        </authorList>
    </citation>
    <scope>NUCLEOTIDE SEQUENCE [LARGE SCALE GENOMIC DNA]</scope>
    <source>
        <strain evidence="1">NAU3</strain>
        <tissue evidence="1">Gut</tissue>
    </source>
</reference>